<reference evidence="2" key="1">
    <citation type="submission" date="2022-08" db="EMBL/GenBank/DDBJ databases">
        <title>Draft genome sequencing of Roseisolibacter agri AW1220.</title>
        <authorList>
            <person name="Tobiishi Y."/>
            <person name="Tonouchi A."/>
        </authorList>
    </citation>
    <scope>NUCLEOTIDE SEQUENCE</scope>
    <source>
        <strain evidence="2">AW1220</strain>
    </source>
</reference>
<feature type="region of interest" description="Disordered" evidence="1">
    <location>
        <begin position="1"/>
        <end position="56"/>
    </location>
</feature>
<name>A0AA37Q0Q2_9BACT</name>
<feature type="region of interest" description="Disordered" evidence="1">
    <location>
        <begin position="211"/>
        <end position="288"/>
    </location>
</feature>
<evidence type="ECO:0000256" key="1">
    <source>
        <dbReference type="SAM" id="MobiDB-lite"/>
    </source>
</evidence>
<feature type="compositionally biased region" description="Basic and acidic residues" evidence="1">
    <location>
        <begin position="37"/>
        <end position="56"/>
    </location>
</feature>
<keyword evidence="3" id="KW-1185">Reference proteome</keyword>
<evidence type="ECO:0008006" key="4">
    <source>
        <dbReference type="Google" id="ProtNLM"/>
    </source>
</evidence>
<gene>
    <name evidence="2" type="ORF">rosag_07620</name>
</gene>
<organism evidence="2 3">
    <name type="scientific">Roseisolibacter agri</name>
    <dbReference type="NCBI Taxonomy" id="2014610"/>
    <lineage>
        <taxon>Bacteria</taxon>
        <taxon>Pseudomonadati</taxon>
        <taxon>Gemmatimonadota</taxon>
        <taxon>Gemmatimonadia</taxon>
        <taxon>Gemmatimonadales</taxon>
        <taxon>Gemmatimonadaceae</taxon>
        <taxon>Roseisolibacter</taxon>
    </lineage>
</organism>
<feature type="compositionally biased region" description="Basic and acidic residues" evidence="1">
    <location>
        <begin position="255"/>
        <end position="264"/>
    </location>
</feature>
<comment type="caution">
    <text evidence="2">The sequence shown here is derived from an EMBL/GenBank/DDBJ whole genome shotgun (WGS) entry which is preliminary data.</text>
</comment>
<protein>
    <recommendedName>
        <fullName evidence="4">Glycine zipper domain-containing protein</fullName>
    </recommendedName>
</protein>
<feature type="compositionally biased region" description="Basic and acidic residues" evidence="1">
    <location>
        <begin position="1"/>
        <end position="25"/>
    </location>
</feature>
<proteinExistence type="predicted"/>
<dbReference type="Proteomes" id="UP001161325">
    <property type="component" value="Unassembled WGS sequence"/>
</dbReference>
<accession>A0AA37Q0Q2</accession>
<evidence type="ECO:0000313" key="2">
    <source>
        <dbReference type="EMBL" id="GLC24249.1"/>
    </source>
</evidence>
<dbReference type="RefSeq" id="WP_284348697.1">
    <property type="nucleotide sequence ID" value="NZ_BRXS01000001.1"/>
</dbReference>
<evidence type="ECO:0000313" key="3">
    <source>
        <dbReference type="Proteomes" id="UP001161325"/>
    </source>
</evidence>
<sequence>MPSDMPDPRDPTSRGAHDARDEHPQLADTASFPAASRPHEPPTEPERPMDADEKRSVEITSGPAGALAGAAAGATAGLATMALGPIGLGIGALVGAVAGGLGGWFGGQAATEVTYDAAHDAHYRALFEGGMATDRGFDTVRPAYQLGHLAAHNPEWRGREFTTVEPDLRRAWDANLRGRQGPAWESVRAYVRDAYGHARSEGAGIRRDTSVFGSAGSAVDPDELARARAGRPSTDYAAPGTMSWRDDESVVGEASDAHDARDSRPPLGELPETDANSANRPDRDRGYH</sequence>
<dbReference type="AlphaFoldDB" id="A0AA37Q0Q2"/>
<dbReference type="EMBL" id="BRXS01000001">
    <property type="protein sequence ID" value="GLC24249.1"/>
    <property type="molecule type" value="Genomic_DNA"/>
</dbReference>